<sequence length="193" mass="21189">MSKNILKTLEKWAFSVALGLTTLAALLGFVVVILPAFEKAVCVLMVSFLTVLYSTQLKSFAKYCEYDFEAKVIDGILQFIESCALLAVFARTVVEPLIVSPVISYLFLFSFIIGGLRIALKVMEECDMKTNQKVTGIAFAVGLMTGFWCVLAFAVHAPVALYDLTVASVPVVLLVMNLREIPAVKKLLERHSG</sequence>
<evidence type="ECO:0000313" key="2">
    <source>
        <dbReference type="Proteomes" id="UP000829401"/>
    </source>
</evidence>
<keyword evidence="2" id="KW-1185">Reference proteome</keyword>
<dbReference type="RefSeq" id="WP_021296000.1">
    <property type="nucleotide sequence ID" value="NZ_AURB01000122.1"/>
</dbReference>
<accession>T0C5Q5</accession>
<dbReference type="EMBL" id="CP080468">
    <property type="protein sequence ID" value="UNO51058.1"/>
    <property type="molecule type" value="Genomic_DNA"/>
</dbReference>
<dbReference type="AlphaFoldDB" id="T0C5Q5"/>
<evidence type="ECO:0000313" key="1">
    <source>
        <dbReference type="EMBL" id="UNO51058.1"/>
    </source>
</evidence>
<dbReference type="Proteomes" id="UP000829401">
    <property type="component" value="Plasmid pDSM3922.1"/>
</dbReference>
<reference evidence="2" key="1">
    <citation type="journal article" date="2022" name="G3 (Bethesda)">
        <title>Unveiling the complete genome sequence of Alicyclobacillus acidoterrestris DSM 3922T, a taint-producing strain.</title>
        <authorList>
            <person name="Leonardo I.C."/>
            <person name="Barreto Crespo M.T."/>
            <person name="Gaspar F.B."/>
        </authorList>
    </citation>
    <scope>NUCLEOTIDE SEQUENCE [LARGE SCALE GENOMIC DNA]</scope>
    <source>
        <strain evidence="2">DSM 3922</strain>
    </source>
</reference>
<protein>
    <submittedName>
        <fullName evidence="1">Uncharacterized protein</fullName>
    </submittedName>
</protein>
<geneLocation type="plasmid" evidence="2">
    <name>pDSM3922.1</name>
</geneLocation>
<dbReference type="STRING" id="1356854.N007_04765"/>
<dbReference type="KEGG" id="aaco:K1I37_21005"/>
<accession>A0A9E6ZKL0</accession>
<name>T0C5Q5_ALIAG</name>
<organism evidence="1 2">
    <name type="scientific">Alicyclobacillus acidoterrestris (strain ATCC 49025 / DSM 3922 / CIP 106132 / NCIMB 13137 / GD3B)</name>
    <dbReference type="NCBI Taxonomy" id="1356854"/>
    <lineage>
        <taxon>Bacteria</taxon>
        <taxon>Bacillati</taxon>
        <taxon>Bacillota</taxon>
        <taxon>Bacilli</taxon>
        <taxon>Bacillales</taxon>
        <taxon>Alicyclobacillaceae</taxon>
        <taxon>Alicyclobacillus</taxon>
    </lineage>
</organism>
<gene>
    <name evidence="1" type="ORF">K1I37_21005</name>
</gene>
<keyword evidence="1" id="KW-0614">Plasmid</keyword>
<proteinExistence type="predicted"/>